<sequence length="256" mass="27831">MWRTFTDSVTWKLLWGSTRERLDLSARWTITGMSFRGVPGQRPVGDCRDSGTKDLDITDSSNPFEPVGVADDGLSTTYIRVLDILPETILETFIVSASGFLLLLQNPLGSTPTISMGCDMAGTTAVNCQGVNVFGPISHFGAPTPVVFAVETPLSTSQSGTNARNLLPLPPSQLPVVDLLEDSESSGEQQFQLQAFASKKGLTRPQVSEMRETQNAREELRAAQESLNGLRRESNRDSGRGREETGALQRQIAVDT</sequence>
<protein>
    <submittedName>
        <fullName evidence="2">Uncharacterized protein</fullName>
    </submittedName>
</protein>
<reference evidence="2" key="1">
    <citation type="journal article" date="2019" name="Environ. Microbiol.">
        <title>Fungal ecological strategies reflected in gene transcription - a case study of two litter decomposers.</title>
        <authorList>
            <person name="Barbi F."/>
            <person name="Kohler A."/>
            <person name="Barry K."/>
            <person name="Baskaran P."/>
            <person name="Daum C."/>
            <person name="Fauchery L."/>
            <person name="Ihrmark K."/>
            <person name="Kuo A."/>
            <person name="LaButti K."/>
            <person name="Lipzen A."/>
            <person name="Morin E."/>
            <person name="Grigoriev I.V."/>
            <person name="Henrissat B."/>
            <person name="Lindahl B."/>
            <person name="Martin F."/>
        </authorList>
    </citation>
    <scope>NUCLEOTIDE SEQUENCE</scope>
    <source>
        <strain evidence="2">JB14</strain>
    </source>
</reference>
<dbReference type="EMBL" id="ML769426">
    <property type="protein sequence ID" value="KAE9403329.1"/>
    <property type="molecule type" value="Genomic_DNA"/>
</dbReference>
<accession>A0A6A4HXR0</accession>
<gene>
    <name evidence="2" type="ORF">BT96DRAFT_936508</name>
</gene>
<evidence type="ECO:0000313" key="2">
    <source>
        <dbReference type="EMBL" id="KAE9403329.1"/>
    </source>
</evidence>
<keyword evidence="3" id="KW-1185">Reference proteome</keyword>
<dbReference type="Proteomes" id="UP000799118">
    <property type="component" value="Unassembled WGS sequence"/>
</dbReference>
<feature type="region of interest" description="Disordered" evidence="1">
    <location>
        <begin position="225"/>
        <end position="256"/>
    </location>
</feature>
<evidence type="ECO:0000256" key="1">
    <source>
        <dbReference type="SAM" id="MobiDB-lite"/>
    </source>
</evidence>
<evidence type="ECO:0000313" key="3">
    <source>
        <dbReference type="Proteomes" id="UP000799118"/>
    </source>
</evidence>
<feature type="compositionally biased region" description="Basic and acidic residues" evidence="1">
    <location>
        <begin position="230"/>
        <end position="245"/>
    </location>
</feature>
<organism evidence="2 3">
    <name type="scientific">Gymnopus androsaceus JB14</name>
    <dbReference type="NCBI Taxonomy" id="1447944"/>
    <lineage>
        <taxon>Eukaryota</taxon>
        <taxon>Fungi</taxon>
        <taxon>Dikarya</taxon>
        <taxon>Basidiomycota</taxon>
        <taxon>Agaricomycotina</taxon>
        <taxon>Agaricomycetes</taxon>
        <taxon>Agaricomycetidae</taxon>
        <taxon>Agaricales</taxon>
        <taxon>Marasmiineae</taxon>
        <taxon>Omphalotaceae</taxon>
        <taxon>Gymnopus</taxon>
    </lineage>
</organism>
<name>A0A6A4HXR0_9AGAR</name>
<proteinExistence type="predicted"/>
<dbReference type="AlphaFoldDB" id="A0A6A4HXR0"/>